<reference evidence="1 2" key="1">
    <citation type="submission" date="2019-09" db="EMBL/GenBank/DDBJ databases">
        <title>Draft genome sequences of 48 bacterial type strains from the CCUG.</title>
        <authorList>
            <person name="Tunovic T."/>
            <person name="Pineiro-Iglesias B."/>
            <person name="Unosson C."/>
            <person name="Inganas E."/>
            <person name="Ohlen M."/>
            <person name="Cardew S."/>
            <person name="Jensie-Markopoulos S."/>
            <person name="Salva-Serra F."/>
            <person name="Jaen-Luchoro D."/>
            <person name="Karlsson R."/>
            <person name="Svensson-Stadler L."/>
            <person name="Chun J."/>
            <person name="Moore E."/>
        </authorList>
    </citation>
    <scope>NUCLEOTIDE SEQUENCE [LARGE SCALE GENOMIC DNA]</scope>
    <source>
        <strain evidence="1 2">CCUG 48643</strain>
    </source>
</reference>
<dbReference type="AlphaFoldDB" id="A0A7V7TEA3"/>
<evidence type="ECO:0000313" key="1">
    <source>
        <dbReference type="EMBL" id="KAB0466650.1"/>
    </source>
</evidence>
<proteinExistence type="predicted"/>
<comment type="caution">
    <text evidence="1">The sequence shown here is derived from an EMBL/GenBank/DDBJ whole genome shotgun (WGS) entry which is preliminary data.</text>
</comment>
<dbReference type="EMBL" id="VZPX01000086">
    <property type="protein sequence ID" value="KAB0466650.1"/>
    <property type="molecule type" value="Genomic_DNA"/>
</dbReference>
<dbReference type="Proteomes" id="UP000423756">
    <property type="component" value="Unassembled WGS sequence"/>
</dbReference>
<accession>A0A7V7TEA3</accession>
<organism evidence="1 2">
    <name type="scientific">Vibrio chagasii</name>
    <dbReference type="NCBI Taxonomy" id="170679"/>
    <lineage>
        <taxon>Bacteria</taxon>
        <taxon>Pseudomonadati</taxon>
        <taxon>Pseudomonadota</taxon>
        <taxon>Gammaproteobacteria</taxon>
        <taxon>Vibrionales</taxon>
        <taxon>Vibrionaceae</taxon>
        <taxon>Vibrio</taxon>
    </lineage>
</organism>
<sequence>MNIESILDELKFAHEEAQMTCVVASAGIKSRIGAVGQVQRNIPGVMLGDREPYLREKTVGTFREELATFGSNFDDNDFLMESTHEVNEEIYELRYYKLTHIKVEAKEVVLHSAEAELEELRETHQEPEFE</sequence>
<name>A0A7V7TEA3_9VIBR</name>
<protein>
    <submittedName>
        <fullName evidence="1">Uncharacterized protein</fullName>
    </submittedName>
</protein>
<gene>
    <name evidence="1" type="ORF">F7Q91_24070</name>
</gene>
<dbReference type="RefSeq" id="WP_137407918.1">
    <property type="nucleotide sequence ID" value="NZ_AP025465.1"/>
</dbReference>
<dbReference type="GeneID" id="77342092"/>
<evidence type="ECO:0000313" key="2">
    <source>
        <dbReference type="Proteomes" id="UP000423756"/>
    </source>
</evidence>